<proteinExistence type="predicted"/>
<protein>
    <submittedName>
        <fullName evidence="1">Uncharacterized protein</fullName>
    </submittedName>
</protein>
<evidence type="ECO:0000313" key="1">
    <source>
        <dbReference type="EMBL" id="GAA4395179.1"/>
    </source>
</evidence>
<sequence length="170" mass="18278">MEDERFDRLFADIDAAHAGEQMHERAGEFGDLVAGEIAEATLESRAAAAIGTPVELWAGEERITGEMHEVGSGWCLVAGADEVVINLAALQSLRLGDRVRAAAGAVSVLSIGSPLRRWSAERRECRVAVGRRTVDGRLDAVARDHLQLRRAGGGWELIPLSAVSTVRALR</sequence>
<name>A0ABP8JS37_9MICO</name>
<accession>A0ABP8JS37</accession>
<evidence type="ECO:0000313" key="2">
    <source>
        <dbReference type="Proteomes" id="UP001500642"/>
    </source>
</evidence>
<dbReference type="Proteomes" id="UP001500642">
    <property type="component" value="Unassembled WGS sequence"/>
</dbReference>
<reference evidence="2" key="1">
    <citation type="journal article" date="2019" name="Int. J. Syst. Evol. Microbiol.">
        <title>The Global Catalogue of Microorganisms (GCM) 10K type strain sequencing project: providing services to taxonomists for standard genome sequencing and annotation.</title>
        <authorList>
            <consortium name="The Broad Institute Genomics Platform"/>
            <consortium name="The Broad Institute Genome Sequencing Center for Infectious Disease"/>
            <person name="Wu L."/>
            <person name="Ma J."/>
        </authorList>
    </citation>
    <scope>NUCLEOTIDE SEQUENCE [LARGE SCALE GENOMIC DNA]</scope>
    <source>
        <strain evidence="2">JCM 17808</strain>
    </source>
</reference>
<keyword evidence="2" id="KW-1185">Reference proteome</keyword>
<gene>
    <name evidence="1" type="ORF">GCM10023167_25330</name>
</gene>
<dbReference type="RefSeq" id="WP_295690938.1">
    <property type="nucleotide sequence ID" value="NZ_BAABGL010000035.1"/>
</dbReference>
<comment type="caution">
    <text evidence="1">The sequence shown here is derived from an EMBL/GenBank/DDBJ whole genome shotgun (WGS) entry which is preliminary data.</text>
</comment>
<dbReference type="EMBL" id="BAABGL010000035">
    <property type="protein sequence ID" value="GAA4395179.1"/>
    <property type="molecule type" value="Genomic_DNA"/>
</dbReference>
<organism evidence="1 2">
    <name type="scientific">Brevibacterium pityocampae</name>
    <dbReference type="NCBI Taxonomy" id="506594"/>
    <lineage>
        <taxon>Bacteria</taxon>
        <taxon>Bacillati</taxon>
        <taxon>Actinomycetota</taxon>
        <taxon>Actinomycetes</taxon>
        <taxon>Micrococcales</taxon>
        <taxon>Brevibacteriaceae</taxon>
        <taxon>Brevibacterium</taxon>
    </lineage>
</organism>